<keyword evidence="3" id="KW-0805">Transcription regulation</keyword>
<evidence type="ECO:0000256" key="4">
    <source>
        <dbReference type="ARBA" id="ARBA00023163"/>
    </source>
</evidence>
<sequence length="516" mass="59767">MNPELTLRYTQPVPVSAATALHYRQYRNSSSVASSLGSIPDANDLLYIKADLEALLPLSEKRIRNLQRDLVYLKKNVKVREPTQEELQLRKLGKTTSSANMEKPQIKQETTDESSDILHSASHNKNQMERQLALEALRRKRRREDDTSKNSRSESPHHTVKLKRLDNVPPISVARSLSPPAPSKSHTKYTKKKKSVEATRHSNKQSQNVKNRSNNSNSVSHEVDFVRVKAKDQVPILTFWTTIDPYFKVLAEEDRDFLISKENEEKPYIIPPLGRHYTDIWSEDELPAMSRSHSPATSSSSHDHLRYVDQITDDHLYKDDITCGNLTERLLSSLVADDNITIAEEDDDIFNYDPVGKHYTPHDDIAQFEERLKSELRYAGLFGEDDVDWNTREDDEICAELRLASRELKDQYTTNEYRKKKLLDVVDNQLQYEQYRHVLDNLDLQVEQCYLKRFRTQKSKKRKTPASQKTALSEHAVHAMNKRKAWVDALEGIFKDKNLVRPTQSIFNEEKPQTDQ</sequence>
<keyword evidence="8" id="KW-1185">Reference proteome</keyword>
<evidence type="ECO:0000313" key="8">
    <source>
        <dbReference type="Proteomes" id="UP000603453"/>
    </source>
</evidence>
<evidence type="ECO:0000256" key="2">
    <source>
        <dbReference type="ARBA" id="ARBA00005330"/>
    </source>
</evidence>
<comment type="caution">
    <text evidence="7">The sequence shown here is derived from an EMBL/GenBank/DDBJ whole genome shotgun (WGS) entry which is preliminary data.</text>
</comment>
<evidence type="ECO:0000256" key="1">
    <source>
        <dbReference type="ARBA" id="ARBA00004123"/>
    </source>
</evidence>
<feature type="compositionally biased region" description="Basic residues" evidence="6">
    <location>
        <begin position="185"/>
        <end position="194"/>
    </location>
</feature>
<evidence type="ECO:0000313" key="7">
    <source>
        <dbReference type="EMBL" id="KAG2205943.1"/>
    </source>
</evidence>
<protein>
    <submittedName>
        <fullName evidence="7">Uncharacterized protein</fullName>
    </submittedName>
</protein>
<dbReference type="AlphaFoldDB" id="A0A8H7V770"/>
<dbReference type="GO" id="GO:0005634">
    <property type="term" value="C:nucleus"/>
    <property type="evidence" value="ECO:0007669"/>
    <property type="project" value="UniProtKB-SubCell"/>
</dbReference>
<reference evidence="7" key="1">
    <citation type="submission" date="2020-12" db="EMBL/GenBank/DDBJ databases">
        <title>Metabolic potential, ecology and presence of endohyphal bacteria is reflected in genomic diversity of Mucoromycotina.</title>
        <authorList>
            <person name="Muszewska A."/>
            <person name="Okrasinska A."/>
            <person name="Steczkiewicz K."/>
            <person name="Drgas O."/>
            <person name="Orlowska M."/>
            <person name="Perlinska-Lenart U."/>
            <person name="Aleksandrzak-Piekarczyk T."/>
            <person name="Szatraj K."/>
            <person name="Zielenkiewicz U."/>
            <person name="Pilsyk S."/>
            <person name="Malc E."/>
            <person name="Mieczkowski P."/>
            <person name="Kruszewska J.S."/>
            <person name="Biernat P."/>
            <person name="Pawlowska J."/>
        </authorList>
    </citation>
    <scope>NUCLEOTIDE SEQUENCE</scope>
    <source>
        <strain evidence="7">WA0000017839</strain>
    </source>
</reference>
<dbReference type="PANTHER" id="PTHR13556:SF2">
    <property type="entry name" value="TRANSCRIPTIONAL ADAPTER 3"/>
    <property type="match status" value="1"/>
</dbReference>
<evidence type="ECO:0000256" key="3">
    <source>
        <dbReference type="ARBA" id="ARBA00023015"/>
    </source>
</evidence>
<dbReference type="GO" id="GO:0006357">
    <property type="term" value="P:regulation of transcription by RNA polymerase II"/>
    <property type="evidence" value="ECO:0007669"/>
    <property type="project" value="TreeGrafter"/>
</dbReference>
<dbReference type="Pfam" id="PF10198">
    <property type="entry name" value="Ada3"/>
    <property type="match status" value="1"/>
</dbReference>
<dbReference type="PANTHER" id="PTHR13556">
    <property type="entry name" value="TRANSCRIPTIONAL ADAPTER 3-RELATED"/>
    <property type="match status" value="1"/>
</dbReference>
<dbReference type="OrthoDB" id="1232at2759"/>
<comment type="similarity">
    <text evidence="2">Belongs to the NGG1 family.</text>
</comment>
<dbReference type="GO" id="GO:0003713">
    <property type="term" value="F:transcription coactivator activity"/>
    <property type="evidence" value="ECO:0007669"/>
    <property type="project" value="TreeGrafter"/>
</dbReference>
<dbReference type="Proteomes" id="UP000603453">
    <property type="component" value="Unassembled WGS sequence"/>
</dbReference>
<keyword evidence="5" id="KW-0539">Nucleus</keyword>
<dbReference type="EMBL" id="JAEPRD010000033">
    <property type="protein sequence ID" value="KAG2205943.1"/>
    <property type="molecule type" value="Genomic_DNA"/>
</dbReference>
<evidence type="ECO:0000256" key="5">
    <source>
        <dbReference type="ARBA" id="ARBA00023242"/>
    </source>
</evidence>
<proteinExistence type="inferred from homology"/>
<feature type="compositionally biased region" description="Low complexity" evidence="6">
    <location>
        <begin position="204"/>
        <end position="219"/>
    </location>
</feature>
<organism evidence="7 8">
    <name type="scientific">Mucor saturninus</name>
    <dbReference type="NCBI Taxonomy" id="64648"/>
    <lineage>
        <taxon>Eukaryota</taxon>
        <taxon>Fungi</taxon>
        <taxon>Fungi incertae sedis</taxon>
        <taxon>Mucoromycota</taxon>
        <taxon>Mucoromycotina</taxon>
        <taxon>Mucoromycetes</taxon>
        <taxon>Mucorales</taxon>
        <taxon>Mucorineae</taxon>
        <taxon>Mucoraceae</taxon>
        <taxon>Mucor</taxon>
    </lineage>
</organism>
<evidence type="ECO:0000256" key="6">
    <source>
        <dbReference type="SAM" id="MobiDB-lite"/>
    </source>
</evidence>
<gene>
    <name evidence="7" type="ORF">INT47_005261</name>
</gene>
<accession>A0A8H7V770</accession>
<comment type="subcellular location">
    <subcellularLocation>
        <location evidence="1">Nucleus</location>
    </subcellularLocation>
</comment>
<name>A0A8H7V770_9FUNG</name>
<feature type="compositionally biased region" description="Basic and acidic residues" evidence="6">
    <location>
        <begin position="143"/>
        <end position="157"/>
    </location>
</feature>
<feature type="region of interest" description="Disordered" evidence="6">
    <location>
        <begin position="88"/>
        <end position="219"/>
    </location>
</feature>
<dbReference type="GO" id="GO:0000124">
    <property type="term" value="C:SAGA complex"/>
    <property type="evidence" value="ECO:0007669"/>
    <property type="project" value="TreeGrafter"/>
</dbReference>
<keyword evidence="4" id="KW-0804">Transcription</keyword>
<dbReference type="InterPro" id="IPR019340">
    <property type="entry name" value="Histone_AcTrfase_su3"/>
</dbReference>